<keyword evidence="3" id="KW-1185">Reference proteome</keyword>
<dbReference type="STRING" id="1884261.A0A5C3QKL4"/>
<evidence type="ECO:0000259" key="1">
    <source>
        <dbReference type="PROSITE" id="PS50405"/>
    </source>
</evidence>
<protein>
    <recommendedName>
        <fullName evidence="1">GST C-terminal domain-containing protein</fullName>
    </recommendedName>
</protein>
<evidence type="ECO:0000313" key="3">
    <source>
        <dbReference type="Proteomes" id="UP000305067"/>
    </source>
</evidence>
<reference evidence="2 3" key="1">
    <citation type="journal article" date="2019" name="Nat. Ecol. Evol.">
        <title>Megaphylogeny resolves global patterns of mushroom evolution.</title>
        <authorList>
            <person name="Varga T."/>
            <person name="Krizsan K."/>
            <person name="Foldi C."/>
            <person name="Dima B."/>
            <person name="Sanchez-Garcia M."/>
            <person name="Sanchez-Ramirez S."/>
            <person name="Szollosi G.J."/>
            <person name="Szarkandi J.G."/>
            <person name="Papp V."/>
            <person name="Albert L."/>
            <person name="Andreopoulos W."/>
            <person name="Angelini C."/>
            <person name="Antonin V."/>
            <person name="Barry K.W."/>
            <person name="Bougher N.L."/>
            <person name="Buchanan P."/>
            <person name="Buyck B."/>
            <person name="Bense V."/>
            <person name="Catcheside P."/>
            <person name="Chovatia M."/>
            <person name="Cooper J."/>
            <person name="Damon W."/>
            <person name="Desjardin D."/>
            <person name="Finy P."/>
            <person name="Geml J."/>
            <person name="Haridas S."/>
            <person name="Hughes K."/>
            <person name="Justo A."/>
            <person name="Karasinski D."/>
            <person name="Kautmanova I."/>
            <person name="Kiss B."/>
            <person name="Kocsube S."/>
            <person name="Kotiranta H."/>
            <person name="LaButti K.M."/>
            <person name="Lechner B.E."/>
            <person name="Liimatainen K."/>
            <person name="Lipzen A."/>
            <person name="Lukacs Z."/>
            <person name="Mihaltcheva S."/>
            <person name="Morgado L.N."/>
            <person name="Niskanen T."/>
            <person name="Noordeloos M.E."/>
            <person name="Ohm R.A."/>
            <person name="Ortiz-Santana B."/>
            <person name="Ovrebo C."/>
            <person name="Racz N."/>
            <person name="Riley R."/>
            <person name="Savchenko A."/>
            <person name="Shiryaev A."/>
            <person name="Soop K."/>
            <person name="Spirin V."/>
            <person name="Szebenyi C."/>
            <person name="Tomsovsky M."/>
            <person name="Tulloss R.E."/>
            <person name="Uehling J."/>
            <person name="Grigoriev I.V."/>
            <person name="Vagvolgyi C."/>
            <person name="Papp T."/>
            <person name="Martin F.M."/>
            <person name="Miettinen O."/>
            <person name="Hibbett D.S."/>
            <person name="Nagy L.G."/>
        </authorList>
    </citation>
    <scope>NUCLEOTIDE SEQUENCE [LARGE SCALE GENOMIC DNA]</scope>
    <source>
        <strain evidence="2 3">CBS 309.79</strain>
    </source>
</reference>
<dbReference type="AlphaFoldDB" id="A0A5C3QKL4"/>
<gene>
    <name evidence="2" type="ORF">BDV98DRAFT_592229</name>
</gene>
<dbReference type="Gene3D" id="3.40.30.10">
    <property type="entry name" value="Glutaredoxin"/>
    <property type="match status" value="1"/>
</dbReference>
<dbReference type="Gene3D" id="1.20.1050.10">
    <property type="match status" value="1"/>
</dbReference>
<dbReference type="PROSITE" id="PS50405">
    <property type="entry name" value="GST_CTER"/>
    <property type="match status" value="1"/>
</dbReference>
<dbReference type="InterPro" id="IPR010987">
    <property type="entry name" value="Glutathione-S-Trfase_C-like"/>
</dbReference>
<dbReference type="Proteomes" id="UP000305067">
    <property type="component" value="Unassembled WGS sequence"/>
</dbReference>
<organism evidence="2 3">
    <name type="scientific">Pterulicium gracile</name>
    <dbReference type="NCBI Taxonomy" id="1884261"/>
    <lineage>
        <taxon>Eukaryota</taxon>
        <taxon>Fungi</taxon>
        <taxon>Dikarya</taxon>
        <taxon>Basidiomycota</taxon>
        <taxon>Agaricomycotina</taxon>
        <taxon>Agaricomycetes</taxon>
        <taxon>Agaricomycetidae</taxon>
        <taxon>Agaricales</taxon>
        <taxon>Pleurotineae</taxon>
        <taxon>Pterulaceae</taxon>
        <taxon>Pterulicium</taxon>
    </lineage>
</organism>
<sequence>MSYTLYHAKGCGSLAVLATLKILDIPHKLACFMHTPTDFGTTDKTSCKIAQFPTLVTEDGTVLTEIAACLMYIVQRHGAGTPWSLESLTPSQLAKFYRWMVFIPANIYPLITIEDFPSRFVEMPTLSGTESENFHDWIKKAAIKNKKERYIILEKNLGQTATKEYSKGFQFVLGTEVPSVLDIFVTLILHYAPHPRTQMEWAEENCPGLCFIAKQVLKVPVLKETFVEDECTAFVEQYELDNNERATYVQDLKM</sequence>
<dbReference type="OrthoDB" id="202840at2759"/>
<dbReference type="EMBL" id="ML178822">
    <property type="protein sequence ID" value="TFL02555.1"/>
    <property type="molecule type" value="Genomic_DNA"/>
</dbReference>
<feature type="domain" description="GST C-terminal" evidence="1">
    <location>
        <begin position="89"/>
        <end position="249"/>
    </location>
</feature>
<dbReference type="SUPFAM" id="SSF52833">
    <property type="entry name" value="Thioredoxin-like"/>
    <property type="match status" value="1"/>
</dbReference>
<proteinExistence type="predicted"/>
<evidence type="ECO:0000313" key="2">
    <source>
        <dbReference type="EMBL" id="TFL02555.1"/>
    </source>
</evidence>
<name>A0A5C3QKL4_9AGAR</name>
<dbReference type="InterPro" id="IPR036249">
    <property type="entry name" value="Thioredoxin-like_sf"/>
</dbReference>
<accession>A0A5C3QKL4</accession>